<proteinExistence type="predicted"/>
<organism evidence="1 2">
    <name type="scientific">Streptomyces muensis</name>
    <dbReference type="NCBI Taxonomy" id="1077944"/>
    <lineage>
        <taxon>Bacteria</taxon>
        <taxon>Bacillati</taxon>
        <taxon>Actinomycetota</taxon>
        <taxon>Actinomycetes</taxon>
        <taxon>Kitasatosporales</taxon>
        <taxon>Streptomycetaceae</taxon>
        <taxon>Streptomyces</taxon>
    </lineage>
</organism>
<dbReference type="SUPFAM" id="SSF75011">
    <property type="entry name" value="3-carboxy-cis,cis-mucoante lactonizing enzyme"/>
    <property type="match status" value="1"/>
</dbReference>
<dbReference type="EMBL" id="JAKEIP010000003">
    <property type="protein sequence ID" value="MCF1592262.1"/>
    <property type="molecule type" value="Genomic_DNA"/>
</dbReference>
<accession>A0A9X1PRN5</accession>
<dbReference type="RefSeq" id="WP_234760547.1">
    <property type="nucleotide sequence ID" value="NZ_JAKEIP010000003.1"/>
</dbReference>
<evidence type="ECO:0000313" key="1">
    <source>
        <dbReference type="EMBL" id="MCF1592262.1"/>
    </source>
</evidence>
<dbReference type="AlphaFoldDB" id="A0A9X1PRN5"/>
<dbReference type="Proteomes" id="UP001139384">
    <property type="component" value="Unassembled WGS sequence"/>
</dbReference>
<sequence length="771" mass="82819">MRVRTAALLLRLPLGRRSRRCLPALVTVLRAADAGAPAALRAVARALESLGPETVWRTWAESPPRRWTSPLVAELLDEARVPDVLVDAGWHDWLDAHQDGLWSLLRRWNRPATAAARPRVRALSHLALDDDGHDGPVDSRVLADAAARFGHPLGERARARLLTLSDSAAVDLFCRTALKSRKAAAFCLRHRLAPAGDVERAMFFVRTGQREQFRALDPDGALLALGYRGASAKVRAALRPAMADLGDIDVLRILAGQRAARDDFGRLTKRERAYLVGRFTERGDWDRLWSYALLMPLAEAVKAVHACGGWRPSGEDERGVFEALRAADPRAVADCVKALSAAPASEPAPHVRTSLAGLSRRLGPVTDLDFSPDGTRLALVGALPVGRRRDSSGPLNEPVAWAGIMDLGSGALSELRCDFTHLLAHVAHLGSDTVVAAEKLTYDTVDGHVHRPRIHYLDRDGVRTLDPEADVILGLKRMAGERAFVVTAVGLVASDMSRRLLVGVPDGFLVRGGMLDGLDGLDGFEPLIAAVDPGGGVIALVDERGHALVADLTGSVVNRLDGGSGTPEDVPTTTAALSPSVLVCRTEKGVLKAWHEPLTATRPTTTIPAWNSASRPDVVAWSPFLNRFVAVRLVHRPCLELLEVPATRTSPVPDVLVSASIALAGTTHPAPVARLSPKGDTLAVAHGSTVDVYRLTTLPLRPFIARPMALMAPQDLAQLVRVLEDPTLDKRIRPTLTLLRACLERRLGDDIGIGDARDGAVAGSHEIELGG</sequence>
<gene>
    <name evidence="1" type="ORF">L0P92_01575</name>
</gene>
<name>A0A9X1PRN5_STRM4</name>
<keyword evidence="2" id="KW-1185">Reference proteome</keyword>
<evidence type="ECO:0000313" key="2">
    <source>
        <dbReference type="Proteomes" id="UP001139384"/>
    </source>
</evidence>
<reference evidence="1" key="1">
    <citation type="submission" date="2022-01" db="EMBL/GenBank/DDBJ databases">
        <title>Draft Genome Sequences of Seven Type Strains of the Genus Streptomyces.</title>
        <authorList>
            <person name="Aziz S."/>
            <person name="Coretto E."/>
            <person name="Chronakova A."/>
            <person name="Sproer C."/>
            <person name="Huber K."/>
            <person name="Nouioui I."/>
            <person name="Gross H."/>
        </authorList>
    </citation>
    <scope>NUCLEOTIDE SEQUENCE</scope>
    <source>
        <strain evidence="1">DSM 103493</strain>
    </source>
</reference>
<comment type="caution">
    <text evidence="1">The sequence shown here is derived from an EMBL/GenBank/DDBJ whole genome shotgun (WGS) entry which is preliminary data.</text>
</comment>
<protein>
    <submittedName>
        <fullName evidence="1">Uncharacterized protein</fullName>
    </submittedName>
</protein>